<dbReference type="InterPro" id="IPR017452">
    <property type="entry name" value="GPCR_Rhodpsn_7TM"/>
</dbReference>
<accession>A0A9D4MVG2</accession>
<feature type="domain" description="G-protein coupled receptors family 1 profile" evidence="6">
    <location>
        <begin position="47"/>
        <end position="293"/>
    </location>
</feature>
<feature type="transmembrane region" description="Helical" evidence="5">
    <location>
        <begin position="67"/>
        <end position="91"/>
    </location>
</feature>
<evidence type="ECO:0000313" key="7">
    <source>
        <dbReference type="EMBL" id="KAH3884632.1"/>
    </source>
</evidence>
<evidence type="ECO:0000313" key="8">
    <source>
        <dbReference type="Proteomes" id="UP000828390"/>
    </source>
</evidence>
<protein>
    <recommendedName>
        <fullName evidence="6">G-protein coupled receptors family 1 profile domain-containing protein</fullName>
    </recommendedName>
</protein>
<dbReference type="Proteomes" id="UP000828390">
    <property type="component" value="Unassembled WGS sequence"/>
</dbReference>
<reference evidence="7" key="1">
    <citation type="journal article" date="2019" name="bioRxiv">
        <title>The Genome of the Zebra Mussel, Dreissena polymorpha: A Resource for Invasive Species Research.</title>
        <authorList>
            <person name="McCartney M.A."/>
            <person name="Auch B."/>
            <person name="Kono T."/>
            <person name="Mallez S."/>
            <person name="Zhang Y."/>
            <person name="Obille A."/>
            <person name="Becker A."/>
            <person name="Abrahante J.E."/>
            <person name="Garbe J."/>
            <person name="Badalamenti J.P."/>
            <person name="Herman A."/>
            <person name="Mangelson H."/>
            <person name="Liachko I."/>
            <person name="Sullivan S."/>
            <person name="Sone E.D."/>
            <person name="Koren S."/>
            <person name="Silverstein K.A.T."/>
            <person name="Beckman K.B."/>
            <person name="Gohl D.M."/>
        </authorList>
    </citation>
    <scope>NUCLEOTIDE SEQUENCE</scope>
    <source>
        <strain evidence="7">Duluth1</strain>
        <tissue evidence="7">Whole animal</tissue>
    </source>
</reference>
<dbReference type="EMBL" id="JAIWYP010000001">
    <property type="protein sequence ID" value="KAH3884632.1"/>
    <property type="molecule type" value="Genomic_DNA"/>
</dbReference>
<organism evidence="7 8">
    <name type="scientific">Dreissena polymorpha</name>
    <name type="common">Zebra mussel</name>
    <name type="synonym">Mytilus polymorpha</name>
    <dbReference type="NCBI Taxonomy" id="45954"/>
    <lineage>
        <taxon>Eukaryota</taxon>
        <taxon>Metazoa</taxon>
        <taxon>Spiralia</taxon>
        <taxon>Lophotrochozoa</taxon>
        <taxon>Mollusca</taxon>
        <taxon>Bivalvia</taxon>
        <taxon>Autobranchia</taxon>
        <taxon>Heteroconchia</taxon>
        <taxon>Euheterodonta</taxon>
        <taxon>Imparidentia</taxon>
        <taxon>Neoheterodontei</taxon>
        <taxon>Myida</taxon>
        <taxon>Dreissenoidea</taxon>
        <taxon>Dreissenidae</taxon>
        <taxon>Dreissena</taxon>
    </lineage>
</organism>
<evidence type="ECO:0000256" key="3">
    <source>
        <dbReference type="ARBA" id="ARBA00022989"/>
    </source>
</evidence>
<feature type="transmembrane region" description="Helical" evidence="5">
    <location>
        <begin position="150"/>
        <end position="174"/>
    </location>
</feature>
<name>A0A9D4MVG2_DREPO</name>
<evidence type="ECO:0000256" key="4">
    <source>
        <dbReference type="ARBA" id="ARBA00023136"/>
    </source>
</evidence>
<evidence type="ECO:0000256" key="5">
    <source>
        <dbReference type="SAM" id="Phobius"/>
    </source>
</evidence>
<comment type="subcellular location">
    <subcellularLocation>
        <location evidence="1">Membrane</location>
    </subcellularLocation>
</comment>
<dbReference type="PROSITE" id="PS50262">
    <property type="entry name" value="G_PROTEIN_RECEP_F1_2"/>
    <property type="match status" value="1"/>
</dbReference>
<keyword evidence="3 5" id="KW-1133">Transmembrane helix</keyword>
<dbReference type="GO" id="GO:0016020">
    <property type="term" value="C:membrane"/>
    <property type="evidence" value="ECO:0007669"/>
    <property type="project" value="UniProtKB-SubCell"/>
</dbReference>
<keyword evidence="4 5" id="KW-0472">Membrane</keyword>
<evidence type="ECO:0000259" key="6">
    <source>
        <dbReference type="PROSITE" id="PS50262"/>
    </source>
</evidence>
<reference evidence="7" key="2">
    <citation type="submission" date="2020-11" db="EMBL/GenBank/DDBJ databases">
        <authorList>
            <person name="McCartney M.A."/>
            <person name="Auch B."/>
            <person name="Kono T."/>
            <person name="Mallez S."/>
            <person name="Becker A."/>
            <person name="Gohl D.M."/>
            <person name="Silverstein K.A.T."/>
            <person name="Koren S."/>
            <person name="Bechman K.B."/>
            <person name="Herman A."/>
            <person name="Abrahante J.E."/>
            <person name="Garbe J."/>
        </authorList>
    </citation>
    <scope>NUCLEOTIDE SEQUENCE</scope>
    <source>
        <strain evidence="7">Duluth1</strain>
        <tissue evidence="7">Whole animal</tissue>
    </source>
</reference>
<proteinExistence type="predicted"/>
<sequence>MEENASTEVYQYPNNSNASGPMNMHTMHIHFIDIYVIPVFSLLGCVLNVVTAVCLSKQPFNSCSSSVYLRAYSICSALAWLFLVGLVPWIIDLTGSRYIQLISDSSCRIWLFVEKVVMNSPFWFIAGSTLDRLVALWCPQRTQSMCSVFMAKAMIALILVVVVAVGVHVMWTAYLHSGECVRFNVEVYNQRVGMYILTGVLCYLPLVCVFIFGNLLIVRLCLKHRGTVIQNANNIDYDMNCIVAINALVVFMSAAPFYILTIISIVVPEPIMLIQIFIYFGLLCYFPLFPTMFLKCKEFRDVLLQLIKQTTSCLRRSNSSIELRLMNGEYNSVPSTSTSV</sequence>
<keyword evidence="8" id="KW-1185">Reference proteome</keyword>
<feature type="transmembrane region" description="Helical" evidence="5">
    <location>
        <begin position="243"/>
        <end position="267"/>
    </location>
</feature>
<dbReference type="Gene3D" id="1.20.1070.10">
    <property type="entry name" value="Rhodopsin 7-helix transmembrane proteins"/>
    <property type="match status" value="1"/>
</dbReference>
<evidence type="ECO:0000256" key="2">
    <source>
        <dbReference type="ARBA" id="ARBA00022692"/>
    </source>
</evidence>
<dbReference type="AlphaFoldDB" id="A0A9D4MVG2"/>
<keyword evidence="2 5" id="KW-0812">Transmembrane</keyword>
<comment type="caution">
    <text evidence="7">The sequence shown here is derived from an EMBL/GenBank/DDBJ whole genome shotgun (WGS) entry which is preliminary data.</text>
</comment>
<dbReference type="SUPFAM" id="SSF81321">
    <property type="entry name" value="Family A G protein-coupled receptor-like"/>
    <property type="match status" value="1"/>
</dbReference>
<gene>
    <name evidence="7" type="ORF">DPMN_008616</name>
</gene>
<feature type="transmembrane region" description="Helical" evidence="5">
    <location>
        <begin position="194"/>
        <end position="222"/>
    </location>
</feature>
<feature type="transmembrane region" description="Helical" evidence="5">
    <location>
        <begin position="273"/>
        <end position="294"/>
    </location>
</feature>
<evidence type="ECO:0000256" key="1">
    <source>
        <dbReference type="ARBA" id="ARBA00004370"/>
    </source>
</evidence>
<feature type="transmembrane region" description="Helical" evidence="5">
    <location>
        <begin position="34"/>
        <end position="55"/>
    </location>
</feature>